<dbReference type="Pfam" id="PF09992">
    <property type="entry name" value="NAGPA"/>
    <property type="match status" value="1"/>
</dbReference>
<dbReference type="PANTHER" id="PTHR40446">
    <property type="entry name" value="N-ACETYLGLUCOSAMINE-1-PHOSPHODIESTER ALPHA-N-ACETYLGLUCOSAMINIDASE"/>
    <property type="match status" value="1"/>
</dbReference>
<dbReference type="AlphaFoldDB" id="A0A4R8M212"/>
<reference evidence="2 3" key="1">
    <citation type="submission" date="2019-03" db="EMBL/GenBank/DDBJ databases">
        <title>Genomic Encyclopedia of Type Strains, Phase IV (KMG-IV): sequencing the most valuable type-strain genomes for metagenomic binning, comparative biology and taxonomic classification.</title>
        <authorList>
            <person name="Goeker M."/>
        </authorList>
    </citation>
    <scope>NUCLEOTIDE SEQUENCE [LARGE SCALE GENOMIC DNA]</scope>
    <source>
        <strain evidence="2 3">DSM 25964</strain>
    </source>
</reference>
<dbReference type="RefSeq" id="WP_166670159.1">
    <property type="nucleotide sequence ID" value="NZ_SORI01000017.1"/>
</dbReference>
<sequence>MTLRNTPCSDFRSYSPRTLKKSSLVLLLLLVLLSAGEAFGAQTVRKDAFIAQLFQARGFAAPSGEKDLVRAALELDVIPVPEGRLDAPITMKEAIVFAVHSLGLASVADVLSGAPLPFRDVGSLKPLERGYLAAALNMNPPLLKKNVTSFGPAKKVTPKEAQNIAAIVRAARKGLSLSAKYSPVKGMTVQVHREGLQDRPPKWRAAANGFESREEAELFRDALAGKGVEGTVDSQNYDWRVRSALSDTYGPIREFLAACESLGRKGVVFPSPVSWDTPGAPRFWIMVILDPARFDIRPVFAPEGLYTLAPLSSMTTGAMAAVNGGYFSISGKERGAPIGAIIERGVMVNPPYKGRTILGWNGKNQAAFGQMEWRAEVHFPGGGFMDVTGLNRTVRGDGVVIFTRHFGECTPPFSGPVVEVVLDGDTCVEVRREGGNPIPPGKRVLAVYGTPARFAESIVPGDRIRIAQTVNDGDPYWTSMTNAIQGGPFLVRKGILSMETENLNDSIVNKRHPRSVIGLTEKGQWFFFVGDGRNAVHSVGFTLAETAEILKKNGVSYALNLDGGGSSTLFAGGRIMNVLSDGRERPVSYGVGAFPKGGN</sequence>
<accession>A0A4R8M212</accession>
<dbReference type="InterPro" id="IPR018711">
    <property type="entry name" value="NAGPA"/>
</dbReference>
<dbReference type="Proteomes" id="UP000295066">
    <property type="component" value="Unassembled WGS sequence"/>
</dbReference>
<dbReference type="EMBL" id="SORI01000017">
    <property type="protein sequence ID" value="TDY56738.1"/>
    <property type="molecule type" value="Genomic_DNA"/>
</dbReference>
<comment type="caution">
    <text evidence="2">The sequence shown here is derived from an EMBL/GenBank/DDBJ whole genome shotgun (WGS) entry which is preliminary data.</text>
</comment>
<dbReference type="PANTHER" id="PTHR40446:SF2">
    <property type="entry name" value="N-ACETYLGLUCOSAMINE-1-PHOSPHODIESTER ALPHA-N-ACETYLGLUCOSAMINIDASE"/>
    <property type="match status" value="1"/>
</dbReference>
<evidence type="ECO:0000313" key="2">
    <source>
        <dbReference type="EMBL" id="TDY56738.1"/>
    </source>
</evidence>
<evidence type="ECO:0000313" key="3">
    <source>
        <dbReference type="Proteomes" id="UP000295066"/>
    </source>
</evidence>
<keyword evidence="3" id="KW-1185">Reference proteome</keyword>
<protein>
    <submittedName>
        <fullName evidence="2">Uncharacterized protein DUF2233</fullName>
    </submittedName>
</protein>
<evidence type="ECO:0000259" key="1">
    <source>
        <dbReference type="Pfam" id="PF09992"/>
    </source>
</evidence>
<name>A0A4R8M212_9BACT</name>
<organism evidence="2 3">
    <name type="scientific">Aminivibrio pyruvatiphilus</name>
    <dbReference type="NCBI Taxonomy" id="1005740"/>
    <lineage>
        <taxon>Bacteria</taxon>
        <taxon>Thermotogati</taxon>
        <taxon>Synergistota</taxon>
        <taxon>Synergistia</taxon>
        <taxon>Synergistales</taxon>
        <taxon>Aminobacteriaceae</taxon>
        <taxon>Aminivibrio</taxon>
    </lineage>
</organism>
<proteinExistence type="predicted"/>
<gene>
    <name evidence="2" type="ORF">C8D99_11741</name>
</gene>
<feature type="domain" description="Phosphodiester glycosidase" evidence="1">
    <location>
        <begin position="419"/>
        <end position="593"/>
    </location>
</feature>